<keyword evidence="14" id="KW-1185">Reference proteome</keyword>
<evidence type="ECO:0000256" key="5">
    <source>
        <dbReference type="ARBA" id="ARBA00022692"/>
    </source>
</evidence>
<evidence type="ECO:0000256" key="10">
    <source>
        <dbReference type="ARBA" id="ARBA00023237"/>
    </source>
</evidence>
<evidence type="ECO:0000313" key="13">
    <source>
        <dbReference type="EMBL" id="OYD50860.1"/>
    </source>
</evidence>
<keyword evidence="3" id="KW-0813">Transport</keyword>
<dbReference type="GO" id="GO:0009279">
    <property type="term" value="C:cell outer membrane"/>
    <property type="evidence" value="ECO:0007669"/>
    <property type="project" value="UniProtKB-SubCell"/>
</dbReference>
<comment type="subunit">
    <text evidence="2">Homotrimer.</text>
</comment>
<evidence type="ECO:0000256" key="6">
    <source>
        <dbReference type="ARBA" id="ARBA00022729"/>
    </source>
</evidence>
<comment type="subcellular location">
    <subcellularLocation>
        <location evidence="1">Cell outer membrane</location>
        <topology evidence="1">Multi-pass membrane protein</topology>
    </subcellularLocation>
</comment>
<evidence type="ECO:0000256" key="7">
    <source>
        <dbReference type="ARBA" id="ARBA00023065"/>
    </source>
</evidence>
<keyword evidence="9" id="KW-0472">Membrane</keyword>
<proteinExistence type="predicted"/>
<dbReference type="Pfam" id="PF13609">
    <property type="entry name" value="Porin_4"/>
    <property type="match status" value="1"/>
</dbReference>
<evidence type="ECO:0000256" key="8">
    <source>
        <dbReference type="ARBA" id="ARBA00023114"/>
    </source>
</evidence>
<keyword evidence="6 11" id="KW-0732">Signal</keyword>
<dbReference type="CDD" id="cd00342">
    <property type="entry name" value="gram_neg_porins"/>
    <property type="match status" value="1"/>
</dbReference>
<evidence type="ECO:0000256" key="4">
    <source>
        <dbReference type="ARBA" id="ARBA00022452"/>
    </source>
</evidence>
<dbReference type="AlphaFoldDB" id="A0A235EPD5"/>
<evidence type="ECO:0000256" key="2">
    <source>
        <dbReference type="ARBA" id="ARBA00011233"/>
    </source>
</evidence>
<dbReference type="InterPro" id="IPR050298">
    <property type="entry name" value="Gram-neg_bact_OMP"/>
</dbReference>
<reference evidence="13 14" key="1">
    <citation type="submission" date="2017-07" db="EMBL/GenBank/DDBJ databases">
        <title>Acidovorax KNDSW TSA 6 genome sequence and assembly.</title>
        <authorList>
            <person name="Mayilraj S."/>
        </authorList>
    </citation>
    <scope>NUCLEOTIDE SEQUENCE [LARGE SCALE GENOMIC DNA]</scope>
    <source>
        <strain evidence="13 14">KNDSW-TSA6</strain>
    </source>
</reference>
<keyword evidence="5" id="KW-0812">Transmembrane</keyword>
<evidence type="ECO:0000313" key="14">
    <source>
        <dbReference type="Proteomes" id="UP000215441"/>
    </source>
</evidence>
<dbReference type="PANTHER" id="PTHR34501">
    <property type="entry name" value="PROTEIN YDDL-RELATED"/>
    <property type="match status" value="1"/>
</dbReference>
<name>A0A235EPD5_9BURK</name>
<dbReference type="PANTHER" id="PTHR34501:SF9">
    <property type="entry name" value="MAJOR OUTER MEMBRANE PROTEIN P.IA"/>
    <property type="match status" value="1"/>
</dbReference>
<keyword evidence="10" id="KW-0998">Cell outer membrane</keyword>
<dbReference type="EMBL" id="NOIG01000004">
    <property type="protein sequence ID" value="OYD50860.1"/>
    <property type="molecule type" value="Genomic_DNA"/>
</dbReference>
<evidence type="ECO:0000256" key="3">
    <source>
        <dbReference type="ARBA" id="ARBA00022448"/>
    </source>
</evidence>
<feature type="chain" id="PRO_5011242402" evidence="11">
    <location>
        <begin position="20"/>
        <end position="348"/>
    </location>
</feature>
<evidence type="ECO:0000256" key="9">
    <source>
        <dbReference type="ARBA" id="ARBA00023136"/>
    </source>
</evidence>
<dbReference type="Proteomes" id="UP000215441">
    <property type="component" value="Unassembled WGS sequence"/>
</dbReference>
<feature type="domain" description="Porin" evidence="12">
    <location>
        <begin position="7"/>
        <end position="320"/>
    </location>
</feature>
<sequence length="348" mass="36161">MKKSLIALAVLAASGAAMAQSSVTLFGVVDATYAYGSGSVSNKSQLTNSGYNSSRLGFRGVEDLGGGLSASFWLEAGVNNDNGTGGVTNTNNQAATSTGGGLTFNRRSTVSLNGGFGEVRLGRDYTPQFWNLTVFDPFGTNGVGTTQTLNSSLGGPTTVRASNAIGYFLPGNLGGFYGQAQYYMGENNSGTPNKKDGNGLALRAGYANGPINAAIAFSETKFLTGNIKSWNLGGQYDLGVAKIMAHYSNDDIKNGNEGTGFLIGGLIPVGAGEVRLAYSTYKIDTVGADPRSNKIALGYVHNLSKRTALYTTFARVSNKNGAAQALNGSVTAANRNSTGYDFGIRHSF</sequence>
<comment type="caution">
    <text evidence="13">The sequence shown here is derived from an EMBL/GenBank/DDBJ whole genome shotgun (WGS) entry which is preliminary data.</text>
</comment>
<organism evidence="13 14">
    <name type="scientific">Acidovorax kalamii</name>
    <dbReference type="NCBI Taxonomy" id="2004485"/>
    <lineage>
        <taxon>Bacteria</taxon>
        <taxon>Pseudomonadati</taxon>
        <taxon>Pseudomonadota</taxon>
        <taxon>Betaproteobacteria</taxon>
        <taxon>Burkholderiales</taxon>
        <taxon>Comamonadaceae</taxon>
        <taxon>Acidovorax</taxon>
    </lineage>
</organism>
<keyword evidence="7" id="KW-0406">Ion transport</keyword>
<evidence type="ECO:0000259" key="12">
    <source>
        <dbReference type="Pfam" id="PF13609"/>
    </source>
</evidence>
<dbReference type="OrthoDB" id="6975458at2"/>
<accession>A0A235EPD5</accession>
<dbReference type="Gene3D" id="2.40.160.10">
    <property type="entry name" value="Porin"/>
    <property type="match status" value="1"/>
</dbReference>
<gene>
    <name evidence="13" type="ORF">CBY09_03140</name>
</gene>
<dbReference type="InterPro" id="IPR023614">
    <property type="entry name" value="Porin_dom_sf"/>
</dbReference>
<dbReference type="SUPFAM" id="SSF56935">
    <property type="entry name" value="Porins"/>
    <property type="match status" value="1"/>
</dbReference>
<feature type="signal peptide" evidence="11">
    <location>
        <begin position="1"/>
        <end position="19"/>
    </location>
</feature>
<evidence type="ECO:0000256" key="1">
    <source>
        <dbReference type="ARBA" id="ARBA00004571"/>
    </source>
</evidence>
<keyword evidence="4" id="KW-1134">Transmembrane beta strand</keyword>
<dbReference type="RefSeq" id="WP_094286357.1">
    <property type="nucleotide sequence ID" value="NZ_JAMXHW010000009.1"/>
</dbReference>
<dbReference type="InterPro" id="IPR033900">
    <property type="entry name" value="Gram_neg_porin_domain"/>
</dbReference>
<dbReference type="GO" id="GO:0015288">
    <property type="term" value="F:porin activity"/>
    <property type="evidence" value="ECO:0007669"/>
    <property type="project" value="UniProtKB-KW"/>
</dbReference>
<dbReference type="GO" id="GO:0006811">
    <property type="term" value="P:monoatomic ion transport"/>
    <property type="evidence" value="ECO:0007669"/>
    <property type="project" value="UniProtKB-KW"/>
</dbReference>
<evidence type="ECO:0000256" key="11">
    <source>
        <dbReference type="SAM" id="SignalP"/>
    </source>
</evidence>
<protein>
    <submittedName>
        <fullName evidence="13">Porin</fullName>
    </submittedName>
</protein>
<dbReference type="GO" id="GO:0046930">
    <property type="term" value="C:pore complex"/>
    <property type="evidence" value="ECO:0007669"/>
    <property type="project" value="UniProtKB-KW"/>
</dbReference>
<keyword evidence="8" id="KW-0626">Porin</keyword>